<dbReference type="PaxDb" id="665571-STHERM_c14960"/>
<proteinExistence type="predicted"/>
<keyword evidence="1" id="KW-0812">Transmembrane</keyword>
<feature type="transmembrane region" description="Helical" evidence="1">
    <location>
        <begin position="118"/>
        <end position="140"/>
    </location>
</feature>
<evidence type="ECO:0000313" key="2">
    <source>
        <dbReference type="EMBL" id="ADN02436.1"/>
    </source>
</evidence>
<name>E0RTR1_WINT6</name>
<evidence type="ECO:0000313" key="3">
    <source>
        <dbReference type="Proteomes" id="UP000001296"/>
    </source>
</evidence>
<keyword evidence="1" id="KW-0472">Membrane</keyword>
<feature type="transmembrane region" description="Helical" evidence="1">
    <location>
        <begin position="161"/>
        <end position="182"/>
    </location>
</feature>
<sequence length="311" mass="34527">MTSKGKGLLLGLLGTWGLLVLYGLTLLLLEGPEAALQLFLARWWWILLISITFGVQVGLIGYMRAYVRNTKTPFTGGVAASGTISTGSMLACCAHHLTDLLPFLGISGVSVFLTRYQVPLLLVALIANIFGIVHMLSVIQQARLYDEGGVLQRIFRWRMRPLRNAILAVSLILLPLGFLFGAEERPDLPFTAERKIVLEPQTKELSGVAITVKPLPFIWEDDLSFEVSFDTHVGSLDFDPREIAVLQDEGGRRYRAHTWEGSPPGGHHRRGRLIFPRLSTPSAHLELTITDVYGDPLLTFLWEIEGSQETP</sequence>
<feature type="transmembrane region" description="Helical" evidence="1">
    <location>
        <begin position="7"/>
        <end position="29"/>
    </location>
</feature>
<dbReference type="eggNOG" id="ENOG502ZIB9">
    <property type="taxonomic scope" value="Bacteria"/>
</dbReference>
<feature type="transmembrane region" description="Helical" evidence="1">
    <location>
        <begin position="74"/>
        <end position="98"/>
    </location>
</feature>
<feature type="transmembrane region" description="Helical" evidence="1">
    <location>
        <begin position="41"/>
        <end position="62"/>
    </location>
</feature>
<dbReference type="KEGG" id="sta:STHERM_c14960"/>
<organism evidence="2 3">
    <name type="scientific">Winmispira thermophila (strain ATCC 49972 / DSM 6192 / RI 19.B1)</name>
    <name type="common">Spirochaeta thermophila</name>
    <dbReference type="NCBI Taxonomy" id="665571"/>
    <lineage>
        <taxon>Bacteria</taxon>
        <taxon>Pseudomonadati</taxon>
        <taxon>Spirochaetota</taxon>
        <taxon>Spirochaetia</taxon>
        <taxon>Winmispirales</taxon>
        <taxon>Winmispiraceae</taxon>
        <taxon>Winmispira</taxon>
    </lineage>
</organism>
<gene>
    <name evidence="2" type="ordered locus">STHERM_c14960</name>
</gene>
<reference key="1">
    <citation type="submission" date="2009-08" db="EMBL/GenBank/DDBJ databases">
        <title>The genome sequence of Spirochaeta thermophila DSM6192.</title>
        <authorList>
            <person name="Angelov A."/>
            <person name="Mientus M."/>
            <person name="Wittenberg S."/>
            <person name="Lehmann R."/>
            <person name="Liesegang H."/>
            <person name="Daniel R."/>
            <person name="Liebl W."/>
        </authorList>
    </citation>
    <scope>NUCLEOTIDE SEQUENCE</scope>
    <source>
        <strain>DSM 6192</strain>
    </source>
</reference>
<dbReference type="HOGENOM" id="CLU_894024_0_0_12"/>
<protein>
    <submittedName>
        <fullName evidence="2">Uncharacterized protein</fullName>
    </submittedName>
</protein>
<dbReference type="EMBL" id="CP001698">
    <property type="protein sequence ID" value="ADN02436.1"/>
    <property type="molecule type" value="Genomic_DNA"/>
</dbReference>
<reference evidence="2 3" key="2">
    <citation type="journal article" date="2010" name="J. Bacteriol.">
        <title>Genome sequence of the polysaccharide-degrading, thermophilic anaerobe Spirochaeta thermophila DSM 6192.</title>
        <authorList>
            <person name="Angelov A."/>
            <person name="Liebl S."/>
            <person name="Ballschmiter M."/>
            <person name="Bomeke M."/>
            <person name="Lehmann R."/>
            <person name="Liesegang H."/>
            <person name="Daniel R."/>
            <person name="Liebl W."/>
        </authorList>
    </citation>
    <scope>NUCLEOTIDE SEQUENCE [LARGE SCALE GENOMIC DNA]</scope>
    <source>
        <strain evidence="3">ATCC 49972 / DSM 6192 / RI 19.B1</strain>
    </source>
</reference>
<evidence type="ECO:0000256" key="1">
    <source>
        <dbReference type="SAM" id="Phobius"/>
    </source>
</evidence>
<dbReference type="AlphaFoldDB" id="E0RTR1"/>
<dbReference type="RefSeq" id="WP_013314276.1">
    <property type="nucleotide sequence ID" value="NC_014484.1"/>
</dbReference>
<dbReference type="Proteomes" id="UP000001296">
    <property type="component" value="Chromosome"/>
</dbReference>
<accession>E0RTR1</accession>
<keyword evidence="1" id="KW-1133">Transmembrane helix</keyword>